<evidence type="ECO:0000313" key="2">
    <source>
        <dbReference type="EMBL" id="MEG3440325.1"/>
    </source>
</evidence>
<accession>A0AAW9QRA3</accession>
<sequence length="142" mass="16271">MVHPPTARRSPRQLLPPLSSASRADYPENRAEALQELFQDITRNIEKYDPKFGSVMRWVNGRFKYRCLDARRLRKPLPPDGVPPISIDGVREGKLVHEPAVSLYGKILRVIRDDPDGYFQQAFARGNPRANSRYIALRSTLD</sequence>
<gene>
    <name evidence="2" type="ORF">V0288_24575</name>
</gene>
<keyword evidence="3" id="KW-1185">Reference proteome</keyword>
<dbReference type="RefSeq" id="WP_332867792.1">
    <property type="nucleotide sequence ID" value="NZ_JBAFSM010000091.1"/>
</dbReference>
<dbReference type="EMBL" id="JBAFSM010000091">
    <property type="protein sequence ID" value="MEG3440325.1"/>
    <property type="molecule type" value="Genomic_DNA"/>
</dbReference>
<proteinExistence type="predicted"/>
<dbReference type="Proteomes" id="UP001328733">
    <property type="component" value="Unassembled WGS sequence"/>
</dbReference>
<dbReference type="AlphaFoldDB" id="A0AAW9QRA3"/>
<evidence type="ECO:0000313" key="3">
    <source>
        <dbReference type="Proteomes" id="UP001328733"/>
    </source>
</evidence>
<organism evidence="2 3">
    <name type="scientific">Pannus brasiliensis CCIBt3594</name>
    <dbReference type="NCBI Taxonomy" id="1427578"/>
    <lineage>
        <taxon>Bacteria</taxon>
        <taxon>Bacillati</taxon>
        <taxon>Cyanobacteriota</taxon>
        <taxon>Cyanophyceae</taxon>
        <taxon>Oscillatoriophycideae</taxon>
        <taxon>Chroococcales</taxon>
        <taxon>Microcystaceae</taxon>
        <taxon>Pannus</taxon>
    </lineage>
</organism>
<evidence type="ECO:0000256" key="1">
    <source>
        <dbReference type="SAM" id="MobiDB-lite"/>
    </source>
</evidence>
<reference evidence="2 3" key="1">
    <citation type="submission" date="2024-01" db="EMBL/GenBank/DDBJ databases">
        <title>Genomic insights into the taxonomy and metabolism of the cyanobacterium Pannus brasiliensis CCIBt3594.</title>
        <authorList>
            <person name="Machado M."/>
            <person name="Botero N.B."/>
            <person name="Andreote A.P.D."/>
            <person name="Feitosa A.M.T."/>
            <person name="Popin R."/>
            <person name="Sivonen K."/>
            <person name="Fiore M.F."/>
        </authorList>
    </citation>
    <scope>NUCLEOTIDE SEQUENCE [LARGE SCALE GENOMIC DNA]</scope>
    <source>
        <strain evidence="2 3">CCIBt3594</strain>
    </source>
</reference>
<name>A0AAW9QRA3_9CHRO</name>
<protein>
    <submittedName>
        <fullName evidence="2">Uncharacterized protein</fullName>
    </submittedName>
</protein>
<comment type="caution">
    <text evidence="2">The sequence shown here is derived from an EMBL/GenBank/DDBJ whole genome shotgun (WGS) entry which is preliminary data.</text>
</comment>
<feature type="region of interest" description="Disordered" evidence="1">
    <location>
        <begin position="1"/>
        <end position="25"/>
    </location>
</feature>